<comment type="caution">
    <text evidence="2">The sequence shown here is derived from an EMBL/GenBank/DDBJ whole genome shotgun (WGS) entry which is preliminary data.</text>
</comment>
<evidence type="ECO:0000313" key="2">
    <source>
        <dbReference type="EMBL" id="KAK2035107.1"/>
    </source>
</evidence>
<accession>A0AAD9HVF0</accession>
<evidence type="ECO:0000313" key="3">
    <source>
        <dbReference type="Proteomes" id="UP001232148"/>
    </source>
</evidence>
<keyword evidence="3" id="KW-1185">Reference proteome</keyword>
<protein>
    <submittedName>
        <fullName evidence="2">Uncharacterized protein</fullName>
    </submittedName>
</protein>
<gene>
    <name evidence="2" type="ORF">LX32DRAFT_253791</name>
</gene>
<evidence type="ECO:0000256" key="1">
    <source>
        <dbReference type="SAM" id="MobiDB-lite"/>
    </source>
</evidence>
<name>A0AAD9HVF0_9PEZI</name>
<feature type="compositionally biased region" description="Polar residues" evidence="1">
    <location>
        <begin position="53"/>
        <end position="66"/>
    </location>
</feature>
<sequence length="191" mass="20802">MNSIVISVPMHRIASRPIWQDGHPYRKDDAALQIVIHVKFYLANRALGSPSLPTYSARSSSHQTHPSIHPSDRASRRQQMRLGETMMHWPPRRYVRRSSAVSDLTAAVVVVAFFSEGPRGQHASGAPCLFSLFRSLSDPRTETRDSYDLAVCPVLSCPVLSCPALALPSPDVTPPGREMGGRCSSAIAAGA</sequence>
<feature type="region of interest" description="Disordered" evidence="1">
    <location>
        <begin position="53"/>
        <end position="76"/>
    </location>
</feature>
<proteinExistence type="predicted"/>
<reference evidence="2" key="1">
    <citation type="submission" date="2021-06" db="EMBL/GenBank/DDBJ databases">
        <title>Comparative genomics, transcriptomics and evolutionary studies reveal genomic signatures of adaptation to plant cell wall in hemibiotrophic fungi.</title>
        <authorList>
            <consortium name="DOE Joint Genome Institute"/>
            <person name="Baroncelli R."/>
            <person name="Diaz J.F."/>
            <person name="Benocci T."/>
            <person name="Peng M."/>
            <person name="Battaglia E."/>
            <person name="Haridas S."/>
            <person name="Andreopoulos W."/>
            <person name="Labutti K."/>
            <person name="Pangilinan J."/>
            <person name="Floch G.L."/>
            <person name="Makela M.R."/>
            <person name="Henrissat B."/>
            <person name="Grigoriev I.V."/>
            <person name="Crouch J.A."/>
            <person name="De Vries R.P."/>
            <person name="Sukno S.A."/>
            <person name="Thon M.R."/>
        </authorList>
    </citation>
    <scope>NUCLEOTIDE SEQUENCE</scope>
    <source>
        <strain evidence="2">MAFF235873</strain>
    </source>
</reference>
<dbReference type="AlphaFoldDB" id="A0AAD9HVF0"/>
<dbReference type="EMBL" id="MU842810">
    <property type="protein sequence ID" value="KAK2035107.1"/>
    <property type="molecule type" value="Genomic_DNA"/>
</dbReference>
<dbReference type="Proteomes" id="UP001232148">
    <property type="component" value="Unassembled WGS sequence"/>
</dbReference>
<organism evidence="2 3">
    <name type="scientific">Colletotrichum zoysiae</name>
    <dbReference type="NCBI Taxonomy" id="1216348"/>
    <lineage>
        <taxon>Eukaryota</taxon>
        <taxon>Fungi</taxon>
        <taxon>Dikarya</taxon>
        <taxon>Ascomycota</taxon>
        <taxon>Pezizomycotina</taxon>
        <taxon>Sordariomycetes</taxon>
        <taxon>Hypocreomycetidae</taxon>
        <taxon>Glomerellales</taxon>
        <taxon>Glomerellaceae</taxon>
        <taxon>Colletotrichum</taxon>
        <taxon>Colletotrichum graminicola species complex</taxon>
    </lineage>
</organism>